<dbReference type="PANTHER" id="PTHR12992:SF11">
    <property type="entry name" value="MITOCHONDRIAL COENZYME A DIPHOSPHATASE NUDT8"/>
    <property type="match status" value="1"/>
</dbReference>
<gene>
    <name evidence="9" type="ORF">RM543_02305</name>
</gene>
<evidence type="ECO:0000313" key="10">
    <source>
        <dbReference type="Proteomes" id="UP001265259"/>
    </source>
</evidence>
<comment type="cofactor">
    <cofactor evidence="2">
        <name>Mg(2+)</name>
        <dbReference type="ChEBI" id="CHEBI:18420"/>
    </cofactor>
</comment>
<name>A0ABU3DCR6_9RHOB</name>
<keyword evidence="4" id="KW-0378">Hydrolase</keyword>
<dbReference type="InterPro" id="IPR015797">
    <property type="entry name" value="NUDIX_hydrolase-like_dom_sf"/>
</dbReference>
<evidence type="ECO:0000259" key="8">
    <source>
        <dbReference type="PROSITE" id="PS51462"/>
    </source>
</evidence>
<dbReference type="EMBL" id="JAVRHL010000001">
    <property type="protein sequence ID" value="MDT0681503.1"/>
    <property type="molecule type" value="Genomic_DNA"/>
</dbReference>
<organism evidence="9 10">
    <name type="scientific">Tropicimonas omnivorans</name>
    <dbReference type="NCBI Taxonomy" id="3075590"/>
    <lineage>
        <taxon>Bacteria</taxon>
        <taxon>Pseudomonadati</taxon>
        <taxon>Pseudomonadota</taxon>
        <taxon>Alphaproteobacteria</taxon>
        <taxon>Rhodobacterales</taxon>
        <taxon>Roseobacteraceae</taxon>
        <taxon>Tropicimonas</taxon>
    </lineage>
</organism>
<dbReference type="RefSeq" id="WP_311689234.1">
    <property type="nucleotide sequence ID" value="NZ_JAVRHL010000001.1"/>
</dbReference>
<dbReference type="NCBIfam" id="NF007980">
    <property type="entry name" value="PRK10707.1"/>
    <property type="match status" value="1"/>
</dbReference>
<keyword evidence="5" id="KW-0460">Magnesium</keyword>
<keyword evidence="10" id="KW-1185">Reference proteome</keyword>
<reference evidence="9 10" key="1">
    <citation type="submission" date="2023-09" db="EMBL/GenBank/DDBJ databases">
        <authorList>
            <person name="Rey-Velasco X."/>
        </authorList>
    </citation>
    <scope>NUCLEOTIDE SEQUENCE [LARGE SCALE GENOMIC DNA]</scope>
    <source>
        <strain evidence="9 10">F158</strain>
    </source>
</reference>
<dbReference type="InterPro" id="IPR045121">
    <property type="entry name" value="CoAse"/>
</dbReference>
<feature type="domain" description="Nudix hydrolase" evidence="8">
    <location>
        <begin position="38"/>
        <end position="171"/>
    </location>
</feature>
<dbReference type="Proteomes" id="UP001265259">
    <property type="component" value="Unassembled WGS sequence"/>
</dbReference>
<sequence>MTARAPETTDPLRAALSRPGRPSSDYDLNSDAMRPAAQSVRPAGVLIAVEGPPGAERVWLTARSPMLRHHPGQIAFPGGKVDPGDDGPVAAALREAREEIGLPQDAVEIVGTMPEHLTVTGFSITPVLGRVRRSFVPRAEPGEVAEIFTVPLAHLADPARYRVECRAWQGKWRHYYVVPFGPYYVWGATARICRALADRMTP</sequence>
<evidence type="ECO:0000256" key="1">
    <source>
        <dbReference type="ARBA" id="ARBA00001936"/>
    </source>
</evidence>
<dbReference type="Gene3D" id="3.90.79.10">
    <property type="entry name" value="Nucleoside Triphosphate Pyrophosphohydrolase"/>
    <property type="match status" value="1"/>
</dbReference>
<feature type="region of interest" description="Disordered" evidence="7">
    <location>
        <begin position="1"/>
        <end position="30"/>
    </location>
</feature>
<dbReference type="Pfam" id="PF00293">
    <property type="entry name" value="NUDIX"/>
    <property type="match status" value="1"/>
</dbReference>
<protein>
    <submittedName>
        <fullName evidence="9">CoA pyrophosphatase</fullName>
    </submittedName>
</protein>
<proteinExistence type="predicted"/>
<comment type="cofactor">
    <cofactor evidence="1">
        <name>Mn(2+)</name>
        <dbReference type="ChEBI" id="CHEBI:29035"/>
    </cofactor>
</comment>
<evidence type="ECO:0000256" key="2">
    <source>
        <dbReference type="ARBA" id="ARBA00001946"/>
    </source>
</evidence>
<dbReference type="SUPFAM" id="SSF55811">
    <property type="entry name" value="Nudix"/>
    <property type="match status" value="1"/>
</dbReference>
<dbReference type="CDD" id="cd03426">
    <property type="entry name" value="NUDIX_CoAse_Nudt7"/>
    <property type="match status" value="1"/>
</dbReference>
<evidence type="ECO:0000256" key="4">
    <source>
        <dbReference type="ARBA" id="ARBA00022801"/>
    </source>
</evidence>
<evidence type="ECO:0000256" key="5">
    <source>
        <dbReference type="ARBA" id="ARBA00022842"/>
    </source>
</evidence>
<dbReference type="PROSITE" id="PS51462">
    <property type="entry name" value="NUDIX"/>
    <property type="match status" value="1"/>
</dbReference>
<accession>A0ABU3DCR6</accession>
<evidence type="ECO:0000256" key="6">
    <source>
        <dbReference type="ARBA" id="ARBA00023211"/>
    </source>
</evidence>
<dbReference type="InterPro" id="IPR000086">
    <property type="entry name" value="NUDIX_hydrolase_dom"/>
</dbReference>
<keyword evidence="6" id="KW-0464">Manganese</keyword>
<comment type="caution">
    <text evidence="9">The sequence shown here is derived from an EMBL/GenBank/DDBJ whole genome shotgun (WGS) entry which is preliminary data.</text>
</comment>
<dbReference type="PANTHER" id="PTHR12992">
    <property type="entry name" value="NUDIX HYDROLASE"/>
    <property type="match status" value="1"/>
</dbReference>
<keyword evidence="3" id="KW-0479">Metal-binding</keyword>
<evidence type="ECO:0000256" key="7">
    <source>
        <dbReference type="SAM" id="MobiDB-lite"/>
    </source>
</evidence>
<evidence type="ECO:0000256" key="3">
    <source>
        <dbReference type="ARBA" id="ARBA00022723"/>
    </source>
</evidence>
<evidence type="ECO:0000313" key="9">
    <source>
        <dbReference type="EMBL" id="MDT0681503.1"/>
    </source>
</evidence>